<name>A0ACD1AFU8_9FIRM</name>
<gene>
    <name evidence="1" type="ORF">FRZ06_19245</name>
</gene>
<reference evidence="1" key="1">
    <citation type="submission" date="2019-08" db="EMBL/GenBank/DDBJ databases">
        <title>Genome sequence of Clostridiales bacterium MT110.</title>
        <authorList>
            <person name="Cao J."/>
        </authorList>
    </citation>
    <scope>NUCLEOTIDE SEQUENCE</scope>
    <source>
        <strain evidence="1">MT110</strain>
    </source>
</reference>
<dbReference type="EMBL" id="CP042469">
    <property type="protein sequence ID" value="QOX65337.1"/>
    <property type="molecule type" value="Genomic_DNA"/>
</dbReference>
<evidence type="ECO:0000313" key="2">
    <source>
        <dbReference type="Proteomes" id="UP000594014"/>
    </source>
</evidence>
<keyword evidence="2" id="KW-1185">Reference proteome</keyword>
<accession>A0ACD1AFU8</accession>
<organism evidence="1 2">
    <name type="scientific">Anoxybacterium hadale</name>
    <dbReference type="NCBI Taxonomy" id="3408580"/>
    <lineage>
        <taxon>Bacteria</taxon>
        <taxon>Bacillati</taxon>
        <taxon>Bacillota</taxon>
        <taxon>Clostridia</taxon>
        <taxon>Peptostreptococcales</taxon>
        <taxon>Anaerovoracaceae</taxon>
        <taxon>Anoxybacterium</taxon>
    </lineage>
</organism>
<proteinExistence type="predicted"/>
<evidence type="ECO:0000313" key="1">
    <source>
        <dbReference type="EMBL" id="QOX65337.1"/>
    </source>
</evidence>
<sequence length="270" mass="29106">MRFIQGFFMSLGMFSSIPCPYRPWNETARSLMLAWLPWVGLVIGLIWYGLFYAMEQLAIPLQLEAAVLVLYPYLITGFIHLDGYMDTSDAILSRRPLEDKLRILKDPHTGAFAVISVVVLMLLCYGAMASVIERINLKQALGILNGDPMLSLVLLPMITRCGSSIAMMTGKPLAHSQYNVDDKKKKSAAEITAVVITLAGVVLTAYTYATGVFSEGASFAPFLVLLGGFAGYLISIISAARQLGGVSGDLAGYALSIAEASGLIVLAVIL</sequence>
<protein>
    <submittedName>
        <fullName evidence="1">Adenosylcobinamide-GDP ribazoletransferase</fullName>
    </submittedName>
</protein>
<dbReference type="Proteomes" id="UP000594014">
    <property type="component" value="Chromosome"/>
</dbReference>